<dbReference type="InterPro" id="IPR001763">
    <property type="entry name" value="Rhodanese-like_dom"/>
</dbReference>
<gene>
    <name evidence="2" type="ORF">GHC57_18790</name>
</gene>
<sequence length="171" mass="18882">FTLCSTPFQATCHHMMWSRTQRDKPFSGYYAKTSRPCPSFCIQPMEAAPGVATIGELELLDLMQDPDAVVVDARTLDWHLEGTIPGSVPIPYTEVSMRLDELGCTGESGAWQCGADVPVVALYCNGMWCGQSPTAIRAMVREGYPAEKLRYYRGGMQAWTLLGFPTVEGMM</sequence>
<reference evidence="2 3" key="1">
    <citation type="submission" date="2019-10" db="EMBL/GenBank/DDBJ databases">
        <title>Draft whole-genome sequence of the purple nonsulfur photosynthetic bacterium Roseospira navarrensis DSM 15114.</title>
        <authorList>
            <person name="Kyndt J.A."/>
            <person name="Meyer T.E."/>
        </authorList>
    </citation>
    <scope>NUCLEOTIDE SEQUENCE [LARGE SCALE GENOMIC DNA]</scope>
    <source>
        <strain evidence="2 3">DSM 15114</strain>
    </source>
</reference>
<dbReference type="CDD" id="cd00158">
    <property type="entry name" value="RHOD"/>
    <property type="match status" value="1"/>
</dbReference>
<feature type="domain" description="Rhodanese" evidence="1">
    <location>
        <begin position="64"/>
        <end position="168"/>
    </location>
</feature>
<protein>
    <recommendedName>
        <fullName evidence="1">Rhodanese domain-containing protein</fullName>
    </recommendedName>
</protein>
<comment type="caution">
    <text evidence="2">The sequence shown here is derived from an EMBL/GenBank/DDBJ whole genome shotgun (WGS) entry which is preliminary data.</text>
</comment>
<dbReference type="SMART" id="SM00450">
    <property type="entry name" value="RHOD"/>
    <property type="match status" value="1"/>
</dbReference>
<dbReference type="PROSITE" id="PS50206">
    <property type="entry name" value="RHODANESE_3"/>
    <property type="match status" value="1"/>
</dbReference>
<proteinExistence type="predicted"/>
<feature type="non-terminal residue" evidence="2">
    <location>
        <position position="1"/>
    </location>
</feature>
<dbReference type="Gene3D" id="3.40.250.10">
    <property type="entry name" value="Rhodanese-like domain"/>
    <property type="match status" value="1"/>
</dbReference>
<evidence type="ECO:0000259" key="1">
    <source>
        <dbReference type="PROSITE" id="PS50206"/>
    </source>
</evidence>
<dbReference type="Proteomes" id="UP000434582">
    <property type="component" value="Unassembled WGS sequence"/>
</dbReference>
<name>A0A7X1ZHD5_9PROT</name>
<dbReference type="RefSeq" id="WP_153347150.1">
    <property type="nucleotide sequence ID" value="NZ_WIVE01000130.1"/>
</dbReference>
<accession>A0A7X1ZHD5</accession>
<dbReference type="EMBL" id="WIVE01000130">
    <property type="protein sequence ID" value="MQX38561.1"/>
    <property type="molecule type" value="Genomic_DNA"/>
</dbReference>
<dbReference type="Pfam" id="PF00581">
    <property type="entry name" value="Rhodanese"/>
    <property type="match status" value="1"/>
</dbReference>
<dbReference type="SUPFAM" id="SSF52821">
    <property type="entry name" value="Rhodanese/Cell cycle control phosphatase"/>
    <property type="match status" value="1"/>
</dbReference>
<dbReference type="AlphaFoldDB" id="A0A7X1ZHD5"/>
<dbReference type="OrthoDB" id="9807812at2"/>
<dbReference type="InterPro" id="IPR036873">
    <property type="entry name" value="Rhodanese-like_dom_sf"/>
</dbReference>
<evidence type="ECO:0000313" key="3">
    <source>
        <dbReference type="Proteomes" id="UP000434582"/>
    </source>
</evidence>
<evidence type="ECO:0000313" key="2">
    <source>
        <dbReference type="EMBL" id="MQX38561.1"/>
    </source>
</evidence>
<organism evidence="2 3">
    <name type="scientific">Roseospira navarrensis</name>
    <dbReference type="NCBI Taxonomy" id="140058"/>
    <lineage>
        <taxon>Bacteria</taxon>
        <taxon>Pseudomonadati</taxon>
        <taxon>Pseudomonadota</taxon>
        <taxon>Alphaproteobacteria</taxon>
        <taxon>Rhodospirillales</taxon>
        <taxon>Rhodospirillaceae</taxon>
        <taxon>Roseospira</taxon>
    </lineage>
</organism>
<keyword evidence="3" id="KW-1185">Reference proteome</keyword>